<protein>
    <submittedName>
        <fullName evidence="2">Hypothetical conserved protein</fullName>
    </submittedName>
</protein>
<dbReference type="InterPro" id="IPR029063">
    <property type="entry name" value="SAM-dependent_MTases_sf"/>
</dbReference>
<dbReference type="EMBL" id="AP011800">
    <property type="protein sequence ID" value="BAL58436.1"/>
    <property type="molecule type" value="Genomic_DNA"/>
</dbReference>
<dbReference type="PANTHER" id="PTHR43591">
    <property type="entry name" value="METHYLTRANSFERASE"/>
    <property type="match status" value="1"/>
</dbReference>
<reference evidence="2" key="1">
    <citation type="journal article" date="2005" name="Environ. Microbiol.">
        <title>Genetic and functional properties of uncultivated thermophilic crenarchaeotes from a subsurface gold mine as revealed by analysis of genome fragments.</title>
        <authorList>
            <person name="Nunoura T."/>
            <person name="Hirayama H."/>
            <person name="Takami H."/>
            <person name="Oida H."/>
            <person name="Nishi S."/>
            <person name="Shimamura S."/>
            <person name="Suzuki Y."/>
            <person name="Inagaki F."/>
            <person name="Takai K."/>
            <person name="Nealson K.H."/>
            <person name="Horikoshi K."/>
        </authorList>
    </citation>
    <scope>NUCLEOTIDE SEQUENCE</scope>
</reference>
<sequence length="226" mass="25501">MSKSCGAKDLSKKTKCVEIQRWLQQRIISPLIDLSYVLMSLLFARGFPRWYERLNAWHYRAQARHYDRSVIELEGARYAQALEAGLQTLSVQPKTILDVNTGTGFVAQRLLTLFPNAKIVATDLSEAMLAQARQRSPQIEFVRADTAKLPFEDGSFDLVTLHNGPPHFAEMARVLRTGGQMLIAFTSGARVPTIVLRRWLKGVQRFGRVELGRSGDGLWLLLTKDS</sequence>
<accession>H5SQK0</accession>
<organism evidence="2">
    <name type="scientific">Acetithermum autotrophicum</name>
    <dbReference type="NCBI Taxonomy" id="1446466"/>
    <lineage>
        <taxon>Bacteria</taxon>
        <taxon>Candidatus Bipolaricaulota</taxon>
        <taxon>Candidatus Acetithermum</taxon>
    </lineage>
</organism>
<dbReference type="CDD" id="cd02440">
    <property type="entry name" value="AdoMet_MTases"/>
    <property type="match status" value="1"/>
</dbReference>
<proteinExistence type="predicted"/>
<dbReference type="Gene3D" id="3.40.50.150">
    <property type="entry name" value="Vaccinia Virus protein VP39"/>
    <property type="match status" value="1"/>
</dbReference>
<dbReference type="SUPFAM" id="SSF53335">
    <property type="entry name" value="S-adenosyl-L-methionine-dependent methyltransferases"/>
    <property type="match status" value="1"/>
</dbReference>
<evidence type="ECO:0000313" key="2">
    <source>
        <dbReference type="EMBL" id="BAL58436.1"/>
    </source>
</evidence>
<dbReference type="AlphaFoldDB" id="H5SQK0"/>
<feature type="domain" description="Methyltransferase" evidence="1">
    <location>
        <begin position="96"/>
        <end position="179"/>
    </location>
</feature>
<dbReference type="InterPro" id="IPR041698">
    <property type="entry name" value="Methyltransf_25"/>
</dbReference>
<reference evidence="2" key="2">
    <citation type="journal article" date="2012" name="PLoS ONE">
        <title>A Deeply Branching Thermophilic Bacterium with an Ancient Acetyl-CoA Pathway Dominates a Subsurface Ecosystem.</title>
        <authorList>
            <person name="Takami H."/>
            <person name="Noguchi H."/>
            <person name="Takaki Y."/>
            <person name="Uchiyama I."/>
            <person name="Toyoda A."/>
            <person name="Nishi S."/>
            <person name="Chee G.-J."/>
            <person name="Arai W."/>
            <person name="Nunoura T."/>
            <person name="Itoh T."/>
            <person name="Hattori M."/>
            <person name="Takai K."/>
        </authorList>
    </citation>
    <scope>NUCLEOTIDE SEQUENCE</scope>
</reference>
<dbReference type="Pfam" id="PF13649">
    <property type="entry name" value="Methyltransf_25"/>
    <property type="match status" value="1"/>
</dbReference>
<gene>
    <name evidence="2" type="ORF">HGMM_OP1C131</name>
</gene>
<evidence type="ECO:0000259" key="1">
    <source>
        <dbReference type="Pfam" id="PF13649"/>
    </source>
</evidence>
<name>H5SQK0_ACEAU</name>